<dbReference type="CDD" id="cd12797">
    <property type="entry name" value="M23_peptidase"/>
    <property type="match status" value="1"/>
</dbReference>
<dbReference type="Gene3D" id="2.70.70.10">
    <property type="entry name" value="Glucose Permease (Domain IIA)"/>
    <property type="match status" value="1"/>
</dbReference>
<evidence type="ECO:0000259" key="2">
    <source>
        <dbReference type="Pfam" id="PF01551"/>
    </source>
</evidence>
<accession>A0A6J4TLL3</accession>
<feature type="domain" description="M23ase beta-sheet core" evidence="2">
    <location>
        <begin position="350"/>
        <end position="445"/>
    </location>
</feature>
<dbReference type="Gene3D" id="3.10.450.350">
    <property type="match status" value="1"/>
</dbReference>
<dbReference type="GO" id="GO:0004222">
    <property type="term" value="F:metalloendopeptidase activity"/>
    <property type="evidence" value="ECO:0007669"/>
    <property type="project" value="TreeGrafter"/>
</dbReference>
<organism evidence="3">
    <name type="scientific">uncultured Sphingomonas sp</name>
    <dbReference type="NCBI Taxonomy" id="158754"/>
    <lineage>
        <taxon>Bacteria</taxon>
        <taxon>Pseudomonadati</taxon>
        <taxon>Pseudomonadota</taxon>
        <taxon>Alphaproteobacteria</taxon>
        <taxon>Sphingomonadales</taxon>
        <taxon>Sphingomonadaceae</taxon>
        <taxon>Sphingomonas</taxon>
        <taxon>environmental samples</taxon>
    </lineage>
</organism>
<dbReference type="EMBL" id="CADCWA010000154">
    <property type="protein sequence ID" value="CAA9525797.1"/>
    <property type="molecule type" value="Genomic_DNA"/>
</dbReference>
<dbReference type="InterPro" id="IPR050570">
    <property type="entry name" value="Cell_wall_metabolism_enzyme"/>
</dbReference>
<evidence type="ECO:0000313" key="3">
    <source>
        <dbReference type="EMBL" id="CAA9525797.1"/>
    </source>
</evidence>
<evidence type="ECO:0000256" key="1">
    <source>
        <dbReference type="ARBA" id="ARBA00022729"/>
    </source>
</evidence>
<gene>
    <name evidence="3" type="ORF">AVDCRST_MAG31-1917</name>
</gene>
<proteinExistence type="predicted"/>
<dbReference type="PANTHER" id="PTHR21666:SF289">
    <property type="entry name" value="L-ALA--D-GLU ENDOPEPTIDASE"/>
    <property type="match status" value="1"/>
</dbReference>
<dbReference type="AlphaFoldDB" id="A0A6J4TLL3"/>
<dbReference type="Pfam" id="PF01551">
    <property type="entry name" value="Peptidase_M23"/>
    <property type="match status" value="1"/>
</dbReference>
<dbReference type="InterPro" id="IPR016047">
    <property type="entry name" value="M23ase_b-sheet_dom"/>
</dbReference>
<dbReference type="RefSeq" id="WP_294170182.1">
    <property type="nucleotide sequence ID" value="NZ_CADCWA010000154.1"/>
</dbReference>
<dbReference type="SUPFAM" id="SSF51261">
    <property type="entry name" value="Duplicated hybrid motif"/>
    <property type="match status" value="1"/>
</dbReference>
<dbReference type="PANTHER" id="PTHR21666">
    <property type="entry name" value="PEPTIDASE-RELATED"/>
    <property type="match status" value="1"/>
</dbReference>
<dbReference type="InterPro" id="IPR011055">
    <property type="entry name" value="Dup_hybrid_motif"/>
</dbReference>
<dbReference type="FunFam" id="2.70.70.10:FF:000006">
    <property type="entry name" value="M23 family peptidase"/>
    <property type="match status" value="1"/>
</dbReference>
<protein>
    <recommendedName>
        <fullName evidence="2">M23ase beta-sheet core domain-containing protein</fullName>
    </recommendedName>
</protein>
<name>A0A6J4TLL3_9SPHN</name>
<keyword evidence="1" id="KW-0732">Signal</keyword>
<reference evidence="3" key="1">
    <citation type="submission" date="2020-02" db="EMBL/GenBank/DDBJ databases">
        <authorList>
            <person name="Meier V. D."/>
        </authorList>
    </citation>
    <scope>NUCLEOTIDE SEQUENCE</scope>
    <source>
        <strain evidence="3">AVDCRST_MAG31</strain>
    </source>
</reference>
<sequence>MFYSPIVQRGAGPLTVMPRSFGVAVQRPQADRWIVDLGEDLFSRRWWRGLLTLFALTASAALLAPGLEPLPGGRPAPLEPAQLEQWEALAIAPLSGGSNTGLQMLETAAVEPLTSAPQRTSVSLFATLGAGEGIARMLLRSGASAAEAGQTATLMAGAGRRIAPGTSVAIVLGEQLGGGRAVREVSLRAGLDLRLTVRRDGAGLTLVRTAIPVDTAPLRIRGRVGDGLYWSLRSAGASPEVAAAYLQALATAVEVGSEVAADDRFELVLANRRAASGESVAGPLLYAGLERTAGAAVQLLRWPIGGRMAWVDAVNAGQPAQATAGLQWPVQGRITSGFGPRVHPILRFSRMHRGIDFGAGWGAPIVAAADGQVVRAGWAGGYGRQVRIAHGGGLLTSYSHMSRIIVDAGGAVRAGQLIGYVGSSGLSTGPHLHYETIRNGVAVDPLSVRFASVRPVDAGEVQAIKARLKALLGG</sequence>